<dbReference type="Gene3D" id="3.30.450.20">
    <property type="entry name" value="PAS domain"/>
    <property type="match status" value="1"/>
</dbReference>
<name>A0A939IH98_CLOAM</name>
<dbReference type="CDD" id="cd12912">
    <property type="entry name" value="PDC2_MCP_like"/>
    <property type="match status" value="1"/>
</dbReference>
<evidence type="ECO:0000256" key="6">
    <source>
        <dbReference type="ARBA" id="ARBA00023136"/>
    </source>
</evidence>
<keyword evidence="5 9" id="KW-1133">Transmembrane helix</keyword>
<evidence type="ECO:0000259" key="10">
    <source>
        <dbReference type="PROSITE" id="PS50111"/>
    </source>
</evidence>
<reference evidence="12" key="1">
    <citation type="submission" date="2021-02" db="EMBL/GenBank/DDBJ databases">
        <title>Abyssanaerobacter marinus gen.nov., sp., nov, anaerobic bacterium isolated from the Onnuri vent field of Indian Ocean and suggestion of Mogibacteriaceae fam. nov., and proposal of reclassification of ambiguous this family's genus member.</title>
        <authorList>
            <person name="Kim Y.J."/>
            <person name="Yang J.-A."/>
        </authorList>
    </citation>
    <scope>NUCLEOTIDE SEQUENCE</scope>
    <source>
        <strain evidence="12">DSM 2634</strain>
    </source>
</reference>
<dbReference type="PROSITE" id="PS50885">
    <property type="entry name" value="HAMP"/>
    <property type="match status" value="1"/>
</dbReference>
<dbReference type="PANTHER" id="PTHR43531:SF11">
    <property type="entry name" value="METHYL-ACCEPTING CHEMOTAXIS PROTEIN 3"/>
    <property type="match status" value="1"/>
</dbReference>
<evidence type="ECO:0000313" key="12">
    <source>
        <dbReference type="EMBL" id="MBN7773442.1"/>
    </source>
</evidence>
<dbReference type="InterPro" id="IPR004089">
    <property type="entry name" value="MCPsignal_dom"/>
</dbReference>
<feature type="transmembrane region" description="Helical" evidence="9">
    <location>
        <begin position="283"/>
        <end position="305"/>
    </location>
</feature>
<feature type="domain" description="HAMP" evidence="11">
    <location>
        <begin position="307"/>
        <end position="359"/>
    </location>
</feature>
<keyword evidence="8" id="KW-0807">Transducer</keyword>
<dbReference type="Gene3D" id="6.10.340.10">
    <property type="match status" value="1"/>
</dbReference>
<comment type="caution">
    <text evidence="12">The sequence shown here is derived from an EMBL/GenBank/DDBJ whole genome shotgun (WGS) entry which is preliminary data.</text>
</comment>
<evidence type="ECO:0000256" key="2">
    <source>
        <dbReference type="ARBA" id="ARBA00022475"/>
    </source>
</evidence>
<dbReference type="SMART" id="SM00304">
    <property type="entry name" value="HAMP"/>
    <property type="match status" value="1"/>
</dbReference>
<evidence type="ECO:0000259" key="11">
    <source>
        <dbReference type="PROSITE" id="PS50885"/>
    </source>
</evidence>
<dbReference type="PANTHER" id="PTHR43531">
    <property type="entry name" value="PROTEIN ICFG"/>
    <property type="match status" value="1"/>
</dbReference>
<evidence type="ECO:0000256" key="1">
    <source>
        <dbReference type="ARBA" id="ARBA00004651"/>
    </source>
</evidence>
<comment type="subcellular location">
    <subcellularLocation>
        <location evidence="1">Cell membrane</location>
        <topology evidence="1">Multi-pass membrane protein</topology>
    </subcellularLocation>
</comment>
<sequence>MNFKSIKSKILAIVLVVLFISLGTVSGVFGVLSLKGTELTVQTILEETAKTSALAIQHRIDAGKDVASELGVLTILSDPVSTYAEKRQLLDSKIGKYGLKAISVANLSGIDLEGKDIGNKEFFLKALSGETFYSSPEVTPDGKGTVLYVAAPLWENGQYDTKIVGVVYMTLDGKALSDITSSIKIGETGATYVISDETVLLAHTDQSLVNSGSSLVGMAKEDKQLEPLAQLGQKAASGETCYGEYYFNGVNKLAVFSPIGDSDGWSICVNVYKSEFMQSTYTALEICIAISVASLIIAAIIIILLTSRIIRPIKEVARAAEELSKGNFDYEIKYRSQDEIGKLADSMRTMIVTTKDVINDTNRALKEMANGNFDLHLTVEFVGIFKELEQEMTNIIYTLSETLMQIKTSAAQVDVGSEQVSMGSQALAQGSIEQASSIEELAAAVNEISEKVKLNAENAKLANAKTRRVGEDLDSSNRKMNNMMKAMEEISGRSKEISKIIKSIEDIAFQTNILALNAAVEAARAGAAGKGFAVVADEVRNLAEKSAEAAKDTTSLIEETVKAVLEGSEIAAYTANAIREVVEDAGEVIKAIDEISSALIEEEESIQQITIGLDQVSGVVQSNSATAEQSAAASEELSGQASMLQEEVAKFTLKNM</sequence>
<dbReference type="RefSeq" id="WP_206582284.1">
    <property type="nucleotide sequence ID" value="NZ_JAFJZZ010000003.1"/>
</dbReference>
<evidence type="ECO:0000313" key="13">
    <source>
        <dbReference type="Proteomes" id="UP000664545"/>
    </source>
</evidence>
<dbReference type="GO" id="GO:0006935">
    <property type="term" value="P:chemotaxis"/>
    <property type="evidence" value="ECO:0007669"/>
    <property type="project" value="UniProtKB-KW"/>
</dbReference>
<dbReference type="GO" id="GO:0007165">
    <property type="term" value="P:signal transduction"/>
    <property type="evidence" value="ECO:0007669"/>
    <property type="project" value="UniProtKB-KW"/>
</dbReference>
<keyword evidence="3" id="KW-0145">Chemotaxis</keyword>
<gene>
    <name evidence="12" type="ORF">JYB65_08710</name>
</gene>
<evidence type="ECO:0000256" key="7">
    <source>
        <dbReference type="ARBA" id="ARBA00029447"/>
    </source>
</evidence>
<dbReference type="SMART" id="SM00283">
    <property type="entry name" value="MA"/>
    <property type="match status" value="1"/>
</dbReference>
<dbReference type="EMBL" id="JAFJZZ010000003">
    <property type="protein sequence ID" value="MBN7773442.1"/>
    <property type="molecule type" value="Genomic_DNA"/>
</dbReference>
<evidence type="ECO:0000256" key="3">
    <source>
        <dbReference type="ARBA" id="ARBA00022500"/>
    </source>
</evidence>
<dbReference type="Pfam" id="PF00015">
    <property type="entry name" value="MCPsignal"/>
    <property type="match status" value="1"/>
</dbReference>
<dbReference type="AlphaFoldDB" id="A0A939IH98"/>
<dbReference type="InterPro" id="IPR033479">
    <property type="entry name" value="dCache_1"/>
</dbReference>
<keyword evidence="13" id="KW-1185">Reference proteome</keyword>
<proteinExistence type="inferred from homology"/>
<dbReference type="Pfam" id="PF02743">
    <property type="entry name" value="dCache_1"/>
    <property type="match status" value="1"/>
</dbReference>
<dbReference type="Gene3D" id="1.10.287.950">
    <property type="entry name" value="Methyl-accepting chemotaxis protein"/>
    <property type="match status" value="1"/>
</dbReference>
<dbReference type="InterPro" id="IPR051310">
    <property type="entry name" value="MCP_chemotaxis"/>
</dbReference>
<dbReference type="GO" id="GO:0005886">
    <property type="term" value="C:plasma membrane"/>
    <property type="evidence" value="ECO:0007669"/>
    <property type="project" value="UniProtKB-SubCell"/>
</dbReference>
<dbReference type="InterPro" id="IPR003660">
    <property type="entry name" value="HAMP_dom"/>
</dbReference>
<organism evidence="12 13">
    <name type="scientific">Clostridium aminobutyricum</name>
    <dbReference type="NCBI Taxonomy" id="33953"/>
    <lineage>
        <taxon>Bacteria</taxon>
        <taxon>Bacillati</taxon>
        <taxon>Bacillota</taxon>
        <taxon>Clostridia</taxon>
        <taxon>Eubacteriales</taxon>
        <taxon>Clostridiaceae</taxon>
        <taxon>Clostridium</taxon>
    </lineage>
</organism>
<keyword evidence="6 9" id="KW-0472">Membrane</keyword>
<evidence type="ECO:0000256" key="9">
    <source>
        <dbReference type="SAM" id="Phobius"/>
    </source>
</evidence>
<dbReference type="CDD" id="cd06225">
    <property type="entry name" value="HAMP"/>
    <property type="match status" value="1"/>
</dbReference>
<dbReference type="Pfam" id="PF00672">
    <property type="entry name" value="HAMP"/>
    <property type="match status" value="1"/>
</dbReference>
<keyword evidence="2" id="KW-1003">Cell membrane</keyword>
<feature type="domain" description="Methyl-accepting transducer" evidence="10">
    <location>
        <begin position="409"/>
        <end position="638"/>
    </location>
</feature>
<protein>
    <submittedName>
        <fullName evidence="12">HAMP domain-containing protein</fullName>
    </submittedName>
</protein>
<dbReference type="SUPFAM" id="SSF58104">
    <property type="entry name" value="Methyl-accepting chemotaxis protein (MCP) signaling domain"/>
    <property type="match status" value="1"/>
</dbReference>
<comment type="similarity">
    <text evidence="7">Belongs to the methyl-accepting chemotaxis (MCP) protein family.</text>
</comment>
<accession>A0A939IH98</accession>
<keyword evidence="4 9" id="KW-0812">Transmembrane</keyword>
<dbReference type="Proteomes" id="UP000664545">
    <property type="component" value="Unassembled WGS sequence"/>
</dbReference>
<dbReference type="GO" id="GO:0004888">
    <property type="term" value="F:transmembrane signaling receptor activity"/>
    <property type="evidence" value="ECO:0007669"/>
    <property type="project" value="TreeGrafter"/>
</dbReference>
<evidence type="ECO:0000256" key="5">
    <source>
        <dbReference type="ARBA" id="ARBA00022989"/>
    </source>
</evidence>
<evidence type="ECO:0000256" key="4">
    <source>
        <dbReference type="ARBA" id="ARBA00022692"/>
    </source>
</evidence>
<dbReference type="PROSITE" id="PS50111">
    <property type="entry name" value="CHEMOTAXIS_TRANSDUC_2"/>
    <property type="match status" value="1"/>
</dbReference>
<evidence type="ECO:0000256" key="8">
    <source>
        <dbReference type="PROSITE-ProRule" id="PRU00284"/>
    </source>
</evidence>